<evidence type="ECO:0000313" key="2">
    <source>
        <dbReference type="Proteomes" id="UP000225833"/>
    </source>
</evidence>
<name>A0A2D0IQW9_XENBU</name>
<reference evidence="1 2" key="1">
    <citation type="journal article" date="2017" name="Nat. Microbiol.">
        <title>Natural product diversity associated with the nematode symbionts Photorhabdus and Xenorhabdus.</title>
        <authorList>
            <person name="Tobias N.J."/>
            <person name="Wolff H."/>
            <person name="Djahanschiri B."/>
            <person name="Grundmann F."/>
            <person name="Kronenwerth M."/>
            <person name="Shi Y.M."/>
            <person name="Simonyi S."/>
            <person name="Grun P."/>
            <person name="Shapiro-Ilan D."/>
            <person name="Pidot S.J."/>
            <person name="Stinear T.P."/>
            <person name="Ebersberger I."/>
            <person name="Bode H.B."/>
        </authorList>
    </citation>
    <scope>NUCLEOTIDE SEQUENCE [LARGE SCALE GENOMIC DNA]</scope>
    <source>
        <strain evidence="1 2">DSM 16342</strain>
    </source>
</reference>
<dbReference type="EMBL" id="NIBS01000027">
    <property type="protein sequence ID" value="PHM24279.1"/>
    <property type="molecule type" value="Genomic_DNA"/>
</dbReference>
<sequence length="76" mass="8693">MRGRSLSLITGSIDNRMFIKTVTGVSERSQQRGDLKDEEYNITTNNALINNNKYYFSIAKIKKQMSNNTTVPLTDF</sequence>
<protein>
    <submittedName>
        <fullName evidence="1">Uncharacterized protein</fullName>
    </submittedName>
</protein>
<proteinExistence type="predicted"/>
<organism evidence="1 2">
    <name type="scientific">Xenorhabdus budapestensis</name>
    <dbReference type="NCBI Taxonomy" id="290110"/>
    <lineage>
        <taxon>Bacteria</taxon>
        <taxon>Pseudomonadati</taxon>
        <taxon>Pseudomonadota</taxon>
        <taxon>Gammaproteobacteria</taxon>
        <taxon>Enterobacterales</taxon>
        <taxon>Morganellaceae</taxon>
        <taxon>Xenorhabdus</taxon>
    </lineage>
</organism>
<dbReference type="Proteomes" id="UP000225833">
    <property type="component" value="Unassembled WGS sequence"/>
</dbReference>
<accession>A0A2D0IQW9</accession>
<evidence type="ECO:0000313" key="1">
    <source>
        <dbReference type="EMBL" id="PHM24279.1"/>
    </source>
</evidence>
<gene>
    <name evidence="1" type="ORF">Xbud_03346</name>
</gene>
<dbReference type="AlphaFoldDB" id="A0A2D0IQW9"/>
<comment type="caution">
    <text evidence="1">The sequence shown here is derived from an EMBL/GenBank/DDBJ whole genome shotgun (WGS) entry which is preliminary data.</text>
</comment>